<gene>
    <name evidence="2" type="ORF">RTCCBAU85039_6321</name>
    <name evidence="3" type="ORF">SAMN05216228_10547</name>
</gene>
<protein>
    <submittedName>
        <fullName evidence="2">Uncharacterized protein</fullName>
    </submittedName>
</protein>
<organism evidence="2 4">
    <name type="scientific">Rhizobium tibeticum</name>
    <dbReference type="NCBI Taxonomy" id="501024"/>
    <lineage>
        <taxon>Bacteria</taxon>
        <taxon>Pseudomonadati</taxon>
        <taxon>Pseudomonadota</taxon>
        <taxon>Alphaproteobacteria</taxon>
        <taxon>Hyphomicrobiales</taxon>
        <taxon>Rhizobiaceae</taxon>
        <taxon>Rhizobium/Agrobacterium group</taxon>
        <taxon>Rhizobium</taxon>
    </lineage>
</organism>
<dbReference type="GO" id="GO:0006355">
    <property type="term" value="P:regulation of DNA-templated transcription"/>
    <property type="evidence" value="ECO:0007669"/>
    <property type="project" value="InterPro"/>
</dbReference>
<dbReference type="SUPFAM" id="SSF47598">
    <property type="entry name" value="Ribbon-helix-helix"/>
    <property type="match status" value="1"/>
</dbReference>
<reference evidence="4" key="3">
    <citation type="submission" date="2016-10" db="EMBL/GenBank/DDBJ databases">
        <authorList>
            <person name="Wibberg D."/>
        </authorList>
    </citation>
    <scope>NUCLEOTIDE SEQUENCE [LARGE SCALE GENOMIC DNA]</scope>
</reference>
<evidence type="ECO:0000256" key="1">
    <source>
        <dbReference type="SAM" id="MobiDB-lite"/>
    </source>
</evidence>
<reference evidence="3 5" key="1">
    <citation type="submission" date="2016-10" db="EMBL/GenBank/DDBJ databases">
        <authorList>
            <person name="Varghese N."/>
            <person name="Submissions S."/>
        </authorList>
    </citation>
    <scope>NUCLEOTIDE SEQUENCE [LARGE SCALE GENOMIC DNA]</scope>
    <source>
        <strain evidence="3 5">CGMCC 1.7071</strain>
    </source>
</reference>
<dbReference type="RefSeq" id="WP_072381612.1">
    <property type="nucleotide sequence ID" value="NZ_FNXB01000065.1"/>
</dbReference>
<dbReference type="AlphaFoldDB" id="A0A1H8W5C4"/>
<accession>A0A1H8W5C4</accession>
<feature type="region of interest" description="Disordered" evidence="1">
    <location>
        <begin position="22"/>
        <end position="41"/>
    </location>
</feature>
<reference evidence="2" key="2">
    <citation type="submission" date="2016-10" db="EMBL/GenBank/DDBJ databases">
        <authorList>
            <person name="de Groot N.N."/>
        </authorList>
    </citation>
    <scope>NUCLEOTIDE SEQUENCE [LARGE SCALE GENOMIC DNA]</scope>
    <source>
        <strain evidence="2">CCBAU85039</strain>
    </source>
</reference>
<dbReference type="Proteomes" id="UP000198939">
    <property type="component" value="Unassembled WGS sequence"/>
</dbReference>
<name>A0A1H8W5C4_9HYPH</name>
<dbReference type="Proteomes" id="UP000183063">
    <property type="component" value="Unassembled WGS sequence"/>
</dbReference>
<evidence type="ECO:0000313" key="2">
    <source>
        <dbReference type="EMBL" id="SEI20133.1"/>
    </source>
</evidence>
<sequence>MNKPSLDLDDFIIASNAVKADQNAGGANARSTEGLAEEGSAPSVEAPILAKLSQSVRRQKATTRAIAGEGARLALKNLKRVKERDAKFYVNVALNYETKMRLKTAAHENDVKMTVIMQAAIDFYLKENGY</sequence>
<keyword evidence="5" id="KW-1185">Reference proteome</keyword>
<dbReference type="Gene3D" id="1.10.1220.10">
    <property type="entry name" value="Met repressor-like"/>
    <property type="match status" value="1"/>
</dbReference>
<proteinExistence type="predicted"/>
<evidence type="ECO:0000313" key="3">
    <source>
        <dbReference type="EMBL" id="SEP22723.1"/>
    </source>
</evidence>
<evidence type="ECO:0000313" key="5">
    <source>
        <dbReference type="Proteomes" id="UP000198939"/>
    </source>
</evidence>
<dbReference type="EMBL" id="FOCV01000054">
    <property type="protein sequence ID" value="SEP22723.1"/>
    <property type="molecule type" value="Genomic_DNA"/>
</dbReference>
<evidence type="ECO:0000313" key="4">
    <source>
        <dbReference type="Proteomes" id="UP000183063"/>
    </source>
</evidence>
<dbReference type="InterPro" id="IPR013321">
    <property type="entry name" value="Arc_rbn_hlx_hlx"/>
</dbReference>
<dbReference type="EMBL" id="FNXB01000065">
    <property type="protein sequence ID" value="SEI20133.1"/>
    <property type="molecule type" value="Genomic_DNA"/>
</dbReference>
<dbReference type="InterPro" id="IPR010985">
    <property type="entry name" value="Ribbon_hlx_hlx"/>
</dbReference>